<proteinExistence type="inferred from homology"/>
<dbReference type="GO" id="GO:0005886">
    <property type="term" value="C:plasma membrane"/>
    <property type="evidence" value="ECO:0007669"/>
    <property type="project" value="UniProtKB-SubCell"/>
</dbReference>
<evidence type="ECO:0000313" key="15">
    <source>
        <dbReference type="Proteomes" id="UP000254879"/>
    </source>
</evidence>
<dbReference type="AlphaFoldDB" id="A0A378MAU2"/>
<feature type="transmembrane region" description="Helical" evidence="11">
    <location>
        <begin position="15"/>
        <end position="36"/>
    </location>
</feature>
<feature type="transmembrane region" description="Helical" evidence="11">
    <location>
        <begin position="239"/>
        <end position="257"/>
    </location>
</feature>
<sequence length="355" mass="38265">MFLGINEMRYTKFKYLLIIAVIGLIGWLIFTINGLANGLAEGNRMAVDQWKIEGVVLSKEANKNLTGSALKAGIADKVNHAKAVTPVSQTSAVIQGTDEAQLNINLLGIEKNAFITPKLTKGKLFQHKKEIIVSDGVLKKGYRVGDKVKVGADKEKWKIVGAFADSSLNLAPIAYSSMTSVQGIKSAGPNTNMVNGLLIRAADISKVKVKAANTELLPTNTFIENLPGYQAQNLTLQTMNYFLIVIASFVIGIFIYIMTLQKQAIFGVLKVQGIPTAYLARSVVAQTFVLAMIGIVIGFILTVGISLVMPDTLPFRLDYLKLLSDMGLILLVSVVGSLVSIRTIVKINPLVAIGG</sequence>
<comment type="similarity">
    <text evidence="2">Belongs to the ABC-4 integral membrane protein family. HrtB subfamily.</text>
</comment>
<dbReference type="InterPro" id="IPR025857">
    <property type="entry name" value="MacB_PCD"/>
</dbReference>
<evidence type="ECO:0000256" key="7">
    <source>
        <dbReference type="ARBA" id="ARBA00022692"/>
    </source>
</evidence>
<comment type="subcellular location">
    <subcellularLocation>
        <location evidence="1">Cell membrane</location>
        <topology evidence="1">Multi-pass membrane protein</topology>
    </subcellularLocation>
</comment>
<evidence type="ECO:0000256" key="10">
    <source>
        <dbReference type="ARBA" id="ARBA00024973"/>
    </source>
</evidence>
<dbReference type="Proteomes" id="UP000254879">
    <property type="component" value="Unassembled WGS sequence"/>
</dbReference>
<comment type="subunit">
    <text evidence="3">The complex is composed of two ATP-binding proteins (HrtA), two transmembrane proteins (HrtB) and a solute-binding protein.</text>
</comment>
<dbReference type="EMBL" id="UGPG01000001">
    <property type="protein sequence ID" value="STY43450.1"/>
    <property type="molecule type" value="Genomic_DNA"/>
</dbReference>
<dbReference type="InterPro" id="IPR051125">
    <property type="entry name" value="ABC-4/HrtB_transporter"/>
</dbReference>
<dbReference type="RefSeq" id="WP_172465148.1">
    <property type="nucleotide sequence ID" value="NZ_UGPG01000001.1"/>
</dbReference>
<reference evidence="14 15" key="1">
    <citation type="submission" date="2018-06" db="EMBL/GenBank/DDBJ databases">
        <authorList>
            <consortium name="Pathogen Informatics"/>
            <person name="Doyle S."/>
        </authorList>
    </citation>
    <scope>NUCLEOTIDE SEQUENCE [LARGE SCALE GENOMIC DNA]</scope>
    <source>
        <strain evidence="15">NCTC 10815</strain>
    </source>
</reference>
<accession>A0A378MAU2</accession>
<evidence type="ECO:0000256" key="5">
    <source>
        <dbReference type="ARBA" id="ARBA00022448"/>
    </source>
</evidence>
<dbReference type="InterPro" id="IPR003838">
    <property type="entry name" value="ABC3_permease_C"/>
</dbReference>
<dbReference type="Pfam" id="PF12704">
    <property type="entry name" value="MacB_PCD"/>
    <property type="match status" value="1"/>
</dbReference>
<evidence type="ECO:0000256" key="1">
    <source>
        <dbReference type="ARBA" id="ARBA00004651"/>
    </source>
</evidence>
<evidence type="ECO:0000256" key="11">
    <source>
        <dbReference type="SAM" id="Phobius"/>
    </source>
</evidence>
<keyword evidence="5" id="KW-0813">Transport</keyword>
<protein>
    <recommendedName>
        <fullName evidence="4">Putative hemin transport system permease protein HrtB</fullName>
    </recommendedName>
</protein>
<evidence type="ECO:0000259" key="12">
    <source>
        <dbReference type="Pfam" id="PF02687"/>
    </source>
</evidence>
<evidence type="ECO:0000256" key="3">
    <source>
        <dbReference type="ARBA" id="ARBA00011131"/>
    </source>
</evidence>
<gene>
    <name evidence="14" type="ORF">NCTC10815_00745</name>
</gene>
<evidence type="ECO:0000256" key="6">
    <source>
        <dbReference type="ARBA" id="ARBA00022475"/>
    </source>
</evidence>
<dbReference type="PANTHER" id="PTHR43738">
    <property type="entry name" value="ABC TRANSPORTER, MEMBRANE PROTEIN"/>
    <property type="match status" value="1"/>
</dbReference>
<dbReference type="Pfam" id="PF02687">
    <property type="entry name" value="FtsX"/>
    <property type="match status" value="1"/>
</dbReference>
<evidence type="ECO:0000256" key="2">
    <source>
        <dbReference type="ARBA" id="ARBA00008697"/>
    </source>
</evidence>
<organism evidence="14 15">
    <name type="scientific">Listeria grayi</name>
    <name type="common">Listeria murrayi</name>
    <dbReference type="NCBI Taxonomy" id="1641"/>
    <lineage>
        <taxon>Bacteria</taxon>
        <taxon>Bacillati</taxon>
        <taxon>Bacillota</taxon>
        <taxon>Bacilli</taxon>
        <taxon>Bacillales</taxon>
        <taxon>Listeriaceae</taxon>
        <taxon>Listeria</taxon>
    </lineage>
</organism>
<comment type="function">
    <text evidence="10">Part of the ABC transporter complex hrt involved in hemin import. Responsible for the translocation of the substrate across the membrane.</text>
</comment>
<feature type="domain" description="MacB-like periplasmic core" evidence="13">
    <location>
        <begin position="18"/>
        <end position="204"/>
    </location>
</feature>
<feature type="transmembrane region" description="Helical" evidence="11">
    <location>
        <begin position="326"/>
        <end position="345"/>
    </location>
</feature>
<keyword evidence="7 11" id="KW-0812">Transmembrane</keyword>
<evidence type="ECO:0000256" key="8">
    <source>
        <dbReference type="ARBA" id="ARBA00022989"/>
    </source>
</evidence>
<evidence type="ECO:0000256" key="4">
    <source>
        <dbReference type="ARBA" id="ARBA00016962"/>
    </source>
</evidence>
<keyword evidence="9 11" id="KW-0472">Membrane</keyword>
<feature type="domain" description="ABC3 transporter permease C-terminal" evidence="12">
    <location>
        <begin position="241"/>
        <end position="349"/>
    </location>
</feature>
<evidence type="ECO:0000259" key="13">
    <source>
        <dbReference type="Pfam" id="PF12704"/>
    </source>
</evidence>
<feature type="transmembrane region" description="Helical" evidence="11">
    <location>
        <begin position="278"/>
        <end position="306"/>
    </location>
</feature>
<name>A0A378MAU2_LISGR</name>
<evidence type="ECO:0000256" key="9">
    <source>
        <dbReference type="ARBA" id="ARBA00023136"/>
    </source>
</evidence>
<keyword evidence="6" id="KW-1003">Cell membrane</keyword>
<dbReference type="PANTHER" id="PTHR43738:SF1">
    <property type="entry name" value="HEMIN TRANSPORT SYSTEM PERMEASE PROTEIN HRTB-RELATED"/>
    <property type="match status" value="1"/>
</dbReference>
<keyword evidence="8 11" id="KW-1133">Transmembrane helix</keyword>
<evidence type="ECO:0000313" key="14">
    <source>
        <dbReference type="EMBL" id="STY43450.1"/>
    </source>
</evidence>